<dbReference type="GO" id="GO:0008033">
    <property type="term" value="P:tRNA processing"/>
    <property type="evidence" value="ECO:0007669"/>
    <property type="project" value="InterPro"/>
</dbReference>
<reference evidence="2" key="2">
    <citation type="submission" date="2022-07" db="EMBL/GenBank/DDBJ databases">
        <authorList>
            <person name="Goncalves M.F.M."/>
            <person name="Hilario S."/>
            <person name="Van De Peer Y."/>
            <person name="Esteves A.C."/>
            <person name="Alves A."/>
        </authorList>
    </citation>
    <scope>NUCLEOTIDE SEQUENCE</scope>
    <source>
        <strain evidence="2">MUM 19.33</strain>
    </source>
</reference>
<protein>
    <recommendedName>
        <fullName evidence="1">Ribonucleases P/MRP subunit Pop8-like domain-containing protein</fullName>
    </recommendedName>
</protein>
<gene>
    <name evidence="2" type="ORF">J7T54_002024</name>
</gene>
<reference evidence="2" key="1">
    <citation type="journal article" date="2021" name="J Fungi (Basel)">
        <title>Genomic and Metabolomic Analyses of the Marine Fungus Emericellopsis cladophorae: Insights into Saltwater Adaptability Mechanisms and Its Biosynthetic Potential.</title>
        <authorList>
            <person name="Goncalves M.F.M."/>
            <person name="Hilario S."/>
            <person name="Van de Peer Y."/>
            <person name="Esteves A.C."/>
            <person name="Alves A."/>
        </authorList>
    </citation>
    <scope>NUCLEOTIDE SEQUENCE</scope>
    <source>
        <strain evidence="2">MUM 19.33</strain>
    </source>
</reference>
<dbReference type="GO" id="GO:0004526">
    <property type="term" value="F:ribonuclease P activity"/>
    <property type="evidence" value="ECO:0007669"/>
    <property type="project" value="TreeGrafter"/>
</dbReference>
<keyword evidence="3" id="KW-1185">Reference proteome</keyword>
<evidence type="ECO:0000313" key="3">
    <source>
        <dbReference type="Proteomes" id="UP001055219"/>
    </source>
</evidence>
<dbReference type="InterPro" id="IPR049128">
    <property type="entry name" value="Pop8-like_dom"/>
</dbReference>
<dbReference type="EMBL" id="JAGIXG020000010">
    <property type="protein sequence ID" value="KAI6782865.1"/>
    <property type="molecule type" value="Genomic_DNA"/>
</dbReference>
<dbReference type="PANTHER" id="PTHR28173:SF1">
    <property type="entry name" value="RIBONUCLEASES P_MRP PROTEIN SUBUNIT POP8"/>
    <property type="match status" value="1"/>
</dbReference>
<dbReference type="OrthoDB" id="5530243at2759"/>
<dbReference type="Proteomes" id="UP001055219">
    <property type="component" value="Unassembled WGS sequence"/>
</dbReference>
<evidence type="ECO:0000259" key="1">
    <source>
        <dbReference type="Pfam" id="PF20976"/>
    </source>
</evidence>
<dbReference type="RefSeq" id="XP_051363721.1">
    <property type="nucleotide sequence ID" value="XM_051504621.1"/>
</dbReference>
<dbReference type="GO" id="GO:0000294">
    <property type="term" value="P:nuclear-transcribed mRNA catabolic process, RNase MRP-dependent"/>
    <property type="evidence" value="ECO:0007669"/>
    <property type="project" value="TreeGrafter"/>
</dbReference>
<name>A0A9P9Y4B4_9HYPO</name>
<dbReference type="GO" id="GO:0000171">
    <property type="term" value="F:ribonuclease MRP activity"/>
    <property type="evidence" value="ECO:0007669"/>
    <property type="project" value="TreeGrafter"/>
</dbReference>
<dbReference type="InterPro" id="IPR020347">
    <property type="entry name" value="Pop8"/>
</dbReference>
<dbReference type="GO" id="GO:0034965">
    <property type="term" value="P:intronic box C/D snoRNA processing"/>
    <property type="evidence" value="ECO:0007669"/>
    <property type="project" value="TreeGrafter"/>
</dbReference>
<sequence>MTQQGEVSFSKAGLEKSHEILTCTVKNAPWSYAHMELVTESTEPLELDDLQVKSYCTAALRQSFGLSGQAMPVDILKTSGSQCWVRVPREDLSTFTAAITAWAGLVENGQRRVLRLKQASDWLGTMVGNDGQERLWKS</sequence>
<proteinExistence type="predicted"/>
<evidence type="ECO:0000313" key="2">
    <source>
        <dbReference type="EMBL" id="KAI6782865.1"/>
    </source>
</evidence>
<dbReference type="AlphaFoldDB" id="A0A9P9Y4B4"/>
<dbReference type="GeneID" id="75828540"/>
<organism evidence="2 3">
    <name type="scientific">Emericellopsis cladophorae</name>
    <dbReference type="NCBI Taxonomy" id="2686198"/>
    <lineage>
        <taxon>Eukaryota</taxon>
        <taxon>Fungi</taxon>
        <taxon>Dikarya</taxon>
        <taxon>Ascomycota</taxon>
        <taxon>Pezizomycotina</taxon>
        <taxon>Sordariomycetes</taxon>
        <taxon>Hypocreomycetidae</taxon>
        <taxon>Hypocreales</taxon>
        <taxon>Bionectriaceae</taxon>
        <taxon>Emericellopsis</taxon>
    </lineage>
</organism>
<feature type="domain" description="Ribonucleases P/MRP subunit Pop8-like" evidence="1">
    <location>
        <begin position="29"/>
        <end position="102"/>
    </location>
</feature>
<dbReference type="PANTHER" id="PTHR28173">
    <property type="entry name" value="RIBONUCLEASES P/MRP PROTEIN SUBUNIT POP8"/>
    <property type="match status" value="1"/>
</dbReference>
<comment type="caution">
    <text evidence="2">The sequence shown here is derived from an EMBL/GenBank/DDBJ whole genome shotgun (WGS) entry which is preliminary data.</text>
</comment>
<dbReference type="GO" id="GO:0000172">
    <property type="term" value="C:ribonuclease MRP complex"/>
    <property type="evidence" value="ECO:0007669"/>
    <property type="project" value="InterPro"/>
</dbReference>
<dbReference type="Pfam" id="PF20976">
    <property type="entry name" value="Pop8"/>
    <property type="match status" value="1"/>
</dbReference>
<dbReference type="GO" id="GO:0005655">
    <property type="term" value="C:nucleolar ribonuclease P complex"/>
    <property type="evidence" value="ECO:0007669"/>
    <property type="project" value="InterPro"/>
</dbReference>
<accession>A0A9P9Y4B4</accession>